<dbReference type="AlphaFoldDB" id="A0A1B1BFL4"/>
<dbReference type="KEGG" id="cart:PA27867_0387"/>
<dbReference type="InterPro" id="IPR016047">
    <property type="entry name" value="M23ase_b-sheet_dom"/>
</dbReference>
<dbReference type="PANTHER" id="PTHR21666">
    <property type="entry name" value="PEPTIDASE-RELATED"/>
    <property type="match status" value="1"/>
</dbReference>
<dbReference type="EMBL" id="CP016282">
    <property type="protein sequence ID" value="ANP71360.1"/>
    <property type="molecule type" value="Genomic_DNA"/>
</dbReference>
<evidence type="ECO:0000256" key="1">
    <source>
        <dbReference type="ARBA" id="ARBA00022729"/>
    </source>
</evidence>
<organism evidence="3 4">
    <name type="scientific">Cryobacterium arcticum</name>
    <dbReference type="NCBI Taxonomy" id="670052"/>
    <lineage>
        <taxon>Bacteria</taxon>
        <taxon>Bacillati</taxon>
        <taxon>Actinomycetota</taxon>
        <taxon>Actinomycetes</taxon>
        <taxon>Micrococcales</taxon>
        <taxon>Microbacteriaceae</taxon>
        <taxon>Cryobacterium</taxon>
    </lineage>
</organism>
<dbReference type="PANTHER" id="PTHR21666:SF289">
    <property type="entry name" value="L-ALA--D-GLU ENDOPEPTIDASE"/>
    <property type="match status" value="1"/>
</dbReference>
<dbReference type="GO" id="GO:0004222">
    <property type="term" value="F:metalloendopeptidase activity"/>
    <property type="evidence" value="ECO:0007669"/>
    <property type="project" value="TreeGrafter"/>
</dbReference>
<dbReference type="InterPro" id="IPR011055">
    <property type="entry name" value="Dup_hybrid_motif"/>
</dbReference>
<sequence length="259" mass="25859" precursor="true">MRRRTGFIAPPARRSASAGRGVTAVTAMTFVALLTTMGALPAQAAYVDADGVPARSVGSAAAGTRLAAEQSVTVTAQAPIAVEVDTYSAEVPPPPVVVAPAAAAAPTPVAAPASVSADVVWPFPGVTRISDGYGPRSAPCSGCSTFHDGLDMNPGEGTPIGSIAAGVVSSVTPYDDGGLGVHVMVDHVVDGQNVTSTYGHMQAGSAAVSEGQSVSAGQRLGNVGSTGQSTGPHMHLELHLDGVTAIDPYAWLVQHAGPM</sequence>
<accession>A0A1B1BFL4</accession>
<name>A0A1B1BFL4_9MICO</name>
<dbReference type="OrthoDB" id="1099523at2"/>
<evidence type="ECO:0000259" key="2">
    <source>
        <dbReference type="Pfam" id="PF01551"/>
    </source>
</evidence>
<dbReference type="RefSeq" id="WP_084020555.1">
    <property type="nucleotide sequence ID" value="NZ_CP016282.1"/>
</dbReference>
<proteinExistence type="predicted"/>
<keyword evidence="4" id="KW-1185">Reference proteome</keyword>
<reference evidence="3 4" key="1">
    <citation type="submission" date="2016-06" db="EMBL/GenBank/DDBJ databases">
        <title>Genome sequencing of Cryobacterium arcticum PAMC 27867.</title>
        <authorList>
            <person name="Lee J."/>
            <person name="Kim O.-S."/>
        </authorList>
    </citation>
    <scope>NUCLEOTIDE SEQUENCE [LARGE SCALE GENOMIC DNA]</scope>
    <source>
        <strain evidence="3 4">PAMC 27867</strain>
    </source>
</reference>
<evidence type="ECO:0000313" key="4">
    <source>
        <dbReference type="Proteomes" id="UP000092582"/>
    </source>
</evidence>
<evidence type="ECO:0000313" key="3">
    <source>
        <dbReference type="EMBL" id="ANP71360.1"/>
    </source>
</evidence>
<keyword evidence="1" id="KW-0732">Signal</keyword>
<dbReference type="Pfam" id="PF01551">
    <property type="entry name" value="Peptidase_M23"/>
    <property type="match status" value="1"/>
</dbReference>
<dbReference type="Proteomes" id="UP000092582">
    <property type="component" value="Chromosome 1"/>
</dbReference>
<protein>
    <submittedName>
        <fullName evidence="3">Peptidase M23</fullName>
    </submittedName>
</protein>
<feature type="domain" description="M23ase beta-sheet core" evidence="2">
    <location>
        <begin position="146"/>
        <end position="248"/>
    </location>
</feature>
<dbReference type="STRING" id="670052.PA27867_0387"/>
<gene>
    <name evidence="3" type="ORF">PA27867_0387</name>
</gene>
<dbReference type="SUPFAM" id="SSF51261">
    <property type="entry name" value="Duplicated hybrid motif"/>
    <property type="match status" value="1"/>
</dbReference>
<dbReference type="InterPro" id="IPR050570">
    <property type="entry name" value="Cell_wall_metabolism_enzyme"/>
</dbReference>
<dbReference type="Gene3D" id="2.70.70.10">
    <property type="entry name" value="Glucose Permease (Domain IIA)"/>
    <property type="match status" value="1"/>
</dbReference>
<dbReference type="CDD" id="cd12797">
    <property type="entry name" value="M23_peptidase"/>
    <property type="match status" value="1"/>
</dbReference>